<dbReference type="Proteomes" id="UP001222027">
    <property type="component" value="Unassembled WGS sequence"/>
</dbReference>
<dbReference type="EMBL" id="JAQQAF010000008">
    <property type="protein sequence ID" value="KAJ8467931.1"/>
    <property type="molecule type" value="Genomic_DNA"/>
</dbReference>
<proteinExistence type="predicted"/>
<evidence type="ECO:0000313" key="2">
    <source>
        <dbReference type="EMBL" id="KAJ8467931.1"/>
    </source>
</evidence>
<evidence type="ECO:0000313" key="3">
    <source>
        <dbReference type="Proteomes" id="UP001222027"/>
    </source>
</evidence>
<gene>
    <name evidence="2" type="ORF">OPV22_030483</name>
</gene>
<reference evidence="2 3" key="1">
    <citation type="submission" date="2022-12" db="EMBL/GenBank/DDBJ databases">
        <title>Chromosome-scale assembly of the Ensete ventricosum genome.</title>
        <authorList>
            <person name="Dussert Y."/>
            <person name="Stocks J."/>
            <person name="Wendawek A."/>
            <person name="Woldeyes F."/>
            <person name="Nichols R.A."/>
            <person name="Borrell J.S."/>
        </authorList>
    </citation>
    <scope>NUCLEOTIDE SEQUENCE [LARGE SCALE GENOMIC DNA]</scope>
    <source>
        <strain evidence="3">cv. Maze</strain>
        <tissue evidence="2">Seeds</tissue>
    </source>
</reference>
<protein>
    <submittedName>
        <fullName evidence="2">Uncharacterized protein</fullName>
    </submittedName>
</protein>
<organism evidence="2 3">
    <name type="scientific">Ensete ventricosum</name>
    <name type="common">Abyssinian banana</name>
    <name type="synonym">Musa ensete</name>
    <dbReference type="NCBI Taxonomy" id="4639"/>
    <lineage>
        <taxon>Eukaryota</taxon>
        <taxon>Viridiplantae</taxon>
        <taxon>Streptophyta</taxon>
        <taxon>Embryophyta</taxon>
        <taxon>Tracheophyta</taxon>
        <taxon>Spermatophyta</taxon>
        <taxon>Magnoliopsida</taxon>
        <taxon>Liliopsida</taxon>
        <taxon>Zingiberales</taxon>
        <taxon>Musaceae</taxon>
        <taxon>Ensete</taxon>
    </lineage>
</organism>
<feature type="region of interest" description="Disordered" evidence="1">
    <location>
        <begin position="1"/>
        <end position="24"/>
    </location>
</feature>
<sequence length="88" mass="10390">MLPIRNPSPLSSPRHGSRLGDQRSPKLFRRKQSVYRNLVLSDFSFFRSARFLPIRHITTETCWLDLVLKEEVMHGQDNYEAKTLVQEF</sequence>
<keyword evidence="3" id="KW-1185">Reference proteome</keyword>
<evidence type="ECO:0000256" key="1">
    <source>
        <dbReference type="SAM" id="MobiDB-lite"/>
    </source>
</evidence>
<accession>A0AAV8QE81</accession>
<comment type="caution">
    <text evidence="2">The sequence shown here is derived from an EMBL/GenBank/DDBJ whole genome shotgun (WGS) entry which is preliminary data.</text>
</comment>
<name>A0AAV8QE81_ENSVE</name>
<dbReference type="AlphaFoldDB" id="A0AAV8QE81"/>